<dbReference type="AlphaFoldDB" id="A0A3N4J2V3"/>
<dbReference type="Pfam" id="PF12505">
    <property type="entry name" value="DUF3712"/>
    <property type="match status" value="1"/>
</dbReference>
<name>A0A3N4J2V3_9PEZI</name>
<dbReference type="STRING" id="1336337.A0A3N4J2V3"/>
<keyword evidence="1" id="KW-1133">Transmembrane helix</keyword>
<dbReference type="PANTHER" id="PTHR35895">
    <property type="entry name" value="CHROMOSOME 16, WHOLE GENOME SHOTGUN SEQUENCE"/>
    <property type="match status" value="1"/>
</dbReference>
<keyword evidence="1" id="KW-0812">Transmembrane</keyword>
<keyword evidence="3" id="KW-1185">Reference proteome</keyword>
<evidence type="ECO:0000313" key="2">
    <source>
        <dbReference type="EMBL" id="RPA92672.1"/>
    </source>
</evidence>
<dbReference type="Proteomes" id="UP000276215">
    <property type="component" value="Unassembled WGS sequence"/>
</dbReference>
<dbReference type="SUPFAM" id="SSF117070">
    <property type="entry name" value="LEA14-like"/>
    <property type="match status" value="1"/>
</dbReference>
<dbReference type="OrthoDB" id="10039566at2759"/>
<gene>
    <name evidence="2" type="ORF">L873DRAFT_1838357</name>
</gene>
<dbReference type="PANTHER" id="PTHR35895:SF1">
    <property type="entry name" value="LIPID-BINDING SERUM GLYCOPROTEIN C-TERMINAL DOMAIN-CONTAINING PROTEIN"/>
    <property type="match status" value="1"/>
</dbReference>
<dbReference type="Gene3D" id="2.60.40.1820">
    <property type="match status" value="1"/>
</dbReference>
<keyword evidence="1" id="KW-0472">Membrane</keyword>
<dbReference type="GO" id="GO:0000329">
    <property type="term" value="C:fungal-type vacuole membrane"/>
    <property type="evidence" value="ECO:0007669"/>
    <property type="project" value="InterPro"/>
</dbReference>
<protein>
    <submittedName>
        <fullName evidence="2">Uncharacterized protein</fullName>
    </submittedName>
</protein>
<dbReference type="InterPro" id="IPR022185">
    <property type="entry name" value="DUF3712"/>
</dbReference>
<dbReference type="EMBL" id="ML120468">
    <property type="protein sequence ID" value="RPA92672.1"/>
    <property type="molecule type" value="Genomic_DNA"/>
</dbReference>
<sequence>MASSTGKNGETTDKVGRHYRRFWWVWLIAFCLLVLIVMIIVVYAILPAVGQKELDKTVLNLHSFTILDPSPTSLLLSLNSTITGAGGIAAHARLEPMEVVFFLENHKPIQPFMSLRLPSIKGGDAVPVITTNVTTNITSVPALTEFSALLLGSETLRVAIRGRTTLWAGKLHTKVNYNEAITIKGFNQLKGMEIEEYTLLDQTKQADGSNLAGKVLIPNPTVFEIQMGDVHINMSLNGQTLGNGTIPGLHIRPGNHTYDFRAGVQIAALVPLVTALGSGSSVVLDVRGNGTDINGVSIPWLAGPLSSLDVKVPVKTKE</sequence>
<evidence type="ECO:0000256" key="1">
    <source>
        <dbReference type="SAM" id="Phobius"/>
    </source>
</evidence>
<accession>A0A3N4J2V3</accession>
<evidence type="ECO:0000313" key="3">
    <source>
        <dbReference type="Proteomes" id="UP000276215"/>
    </source>
</evidence>
<organism evidence="2 3">
    <name type="scientific">Choiromyces venosus 120613-1</name>
    <dbReference type="NCBI Taxonomy" id="1336337"/>
    <lineage>
        <taxon>Eukaryota</taxon>
        <taxon>Fungi</taxon>
        <taxon>Dikarya</taxon>
        <taxon>Ascomycota</taxon>
        <taxon>Pezizomycotina</taxon>
        <taxon>Pezizomycetes</taxon>
        <taxon>Pezizales</taxon>
        <taxon>Tuberaceae</taxon>
        <taxon>Choiromyces</taxon>
    </lineage>
</organism>
<feature type="transmembrane region" description="Helical" evidence="1">
    <location>
        <begin position="23"/>
        <end position="46"/>
    </location>
</feature>
<reference evidence="2 3" key="1">
    <citation type="journal article" date="2018" name="Nat. Ecol. Evol.">
        <title>Pezizomycetes genomes reveal the molecular basis of ectomycorrhizal truffle lifestyle.</title>
        <authorList>
            <person name="Murat C."/>
            <person name="Payen T."/>
            <person name="Noel B."/>
            <person name="Kuo A."/>
            <person name="Morin E."/>
            <person name="Chen J."/>
            <person name="Kohler A."/>
            <person name="Krizsan K."/>
            <person name="Balestrini R."/>
            <person name="Da Silva C."/>
            <person name="Montanini B."/>
            <person name="Hainaut M."/>
            <person name="Levati E."/>
            <person name="Barry K.W."/>
            <person name="Belfiori B."/>
            <person name="Cichocki N."/>
            <person name="Clum A."/>
            <person name="Dockter R.B."/>
            <person name="Fauchery L."/>
            <person name="Guy J."/>
            <person name="Iotti M."/>
            <person name="Le Tacon F."/>
            <person name="Lindquist E.A."/>
            <person name="Lipzen A."/>
            <person name="Malagnac F."/>
            <person name="Mello A."/>
            <person name="Molinier V."/>
            <person name="Miyauchi S."/>
            <person name="Poulain J."/>
            <person name="Riccioni C."/>
            <person name="Rubini A."/>
            <person name="Sitrit Y."/>
            <person name="Splivallo R."/>
            <person name="Traeger S."/>
            <person name="Wang M."/>
            <person name="Zifcakova L."/>
            <person name="Wipf D."/>
            <person name="Zambonelli A."/>
            <person name="Paolocci F."/>
            <person name="Nowrousian M."/>
            <person name="Ottonello S."/>
            <person name="Baldrian P."/>
            <person name="Spatafora J.W."/>
            <person name="Henrissat B."/>
            <person name="Nagy L.G."/>
            <person name="Aury J.M."/>
            <person name="Wincker P."/>
            <person name="Grigoriev I.V."/>
            <person name="Bonfante P."/>
            <person name="Martin F.M."/>
        </authorList>
    </citation>
    <scope>NUCLEOTIDE SEQUENCE [LARGE SCALE GENOMIC DNA]</scope>
    <source>
        <strain evidence="2 3">120613-1</strain>
    </source>
</reference>
<dbReference type="InterPro" id="IPR046368">
    <property type="entry name" value="Tag1"/>
</dbReference>
<proteinExistence type="predicted"/>